<dbReference type="PROSITE" id="PS51192">
    <property type="entry name" value="HELICASE_ATP_BIND_1"/>
    <property type="match status" value="1"/>
</dbReference>
<name>A0A7K4NM50_9ARCH</name>
<gene>
    <name evidence="4" type="ORF">HX804_03610</name>
</gene>
<evidence type="ECO:0000313" key="5">
    <source>
        <dbReference type="Proteomes" id="UP000529843"/>
    </source>
</evidence>
<dbReference type="Proteomes" id="UP000529843">
    <property type="component" value="Unassembled WGS sequence"/>
</dbReference>
<keyword evidence="4" id="KW-0067">ATP-binding</keyword>
<comment type="caution">
    <text evidence="4">The sequence shown here is derived from an EMBL/GenBank/DDBJ whole genome shotgun (WGS) entry which is preliminary data.</text>
</comment>
<dbReference type="InterPro" id="IPR049730">
    <property type="entry name" value="SNF2/RAD54-like_C"/>
</dbReference>
<dbReference type="InterPro" id="IPR000330">
    <property type="entry name" value="SNF2_N"/>
</dbReference>
<dbReference type="EMBL" id="JACAST010000027">
    <property type="protein sequence ID" value="NWK02375.1"/>
    <property type="molecule type" value="Genomic_DNA"/>
</dbReference>
<dbReference type="InterPro" id="IPR014001">
    <property type="entry name" value="Helicase_ATP-bd"/>
</dbReference>
<reference evidence="4 5" key="1">
    <citation type="journal article" date="2019" name="Environ. Microbiol.">
        <title>Genomics insights into ecotype formation of ammonia-oxidizing archaea in the deep ocean.</title>
        <authorList>
            <person name="Wang Y."/>
            <person name="Huang J.M."/>
            <person name="Cui G.J."/>
            <person name="Nunoura T."/>
            <person name="Takaki Y."/>
            <person name="Li W.L."/>
            <person name="Li J."/>
            <person name="Gao Z.M."/>
            <person name="Takai K."/>
            <person name="Zhang A.Q."/>
            <person name="Stepanauskas R."/>
        </authorList>
    </citation>
    <scope>NUCLEOTIDE SEQUENCE [LARGE SCALE GENOMIC DNA]</scope>
    <source>
        <strain evidence="4 5">N8</strain>
    </source>
</reference>
<organism evidence="4 5">
    <name type="scientific">Marine Group I thaumarchaeote</name>
    <dbReference type="NCBI Taxonomy" id="2511932"/>
    <lineage>
        <taxon>Archaea</taxon>
        <taxon>Nitrososphaerota</taxon>
        <taxon>Marine Group I</taxon>
    </lineage>
</organism>
<dbReference type="CDD" id="cd18793">
    <property type="entry name" value="SF2_C_SNF"/>
    <property type="match status" value="1"/>
</dbReference>
<sequence length="657" mass="75547">MILEYERAGDGRDFWFDSYFDDLDGFDKKDSKYVLPPTPEKSLVISYIKGIVAALEKRFGPDGLEVGPLAQKLLNEGEDEDELFHASLQKGGEIKQQIEHNPQLSKNFIRDLKDYQKMPVEHMIRVGNAANFSVPGSGKTTMAYAALSRSLEDKTIQKILVIGPTASFVPWQEEYQECFGKAPRKLVVRGDDARDFSERGDIADLFLMHFQTAINIVPEIKIFFQKWDTALIIDESHYIKNPNLERRYNSMALSISKEAKRRIVLSGTPMPKDERDLWNQITCLWPNNDPLDKRWVYDNYVKNNGFGKYQNVLDSLYTRVTKSQLGLPDWNFIPRTVRLEKHQREIYDAIAAKMLKDIKGLTFSDKQFIQNKRRAALIRLLQTASNPALIYRMAAQFNIKNKIFAEQFGLPQEETDPGLLGKVDDLPLADKIKNYEELGEIPSKISYAADLAKKIMEGGQKVIIWSSFIKNMELFETQILKDVNPIIVNGTVPRQTDGNIERWKDQRRQDGLSDKTREERIQEFKNDKDPRVLIASAASLGESVSLHKNLRGDEVCSNAIYLDRNFNAAQFMQSVDRIHRIGMNEKTEPRYYLLIGERTIDENIHLSLKAKWERMLDVLNDPLLRRLGLDVEAEVVDNSEIESINSALVKHLNKYFS</sequence>
<dbReference type="SMART" id="SM00487">
    <property type="entry name" value="DEXDc"/>
    <property type="match status" value="1"/>
</dbReference>
<dbReference type="Gene3D" id="3.40.50.300">
    <property type="entry name" value="P-loop containing nucleotide triphosphate hydrolases"/>
    <property type="match status" value="2"/>
</dbReference>
<evidence type="ECO:0000313" key="4">
    <source>
        <dbReference type="EMBL" id="NWK02375.1"/>
    </source>
</evidence>
<evidence type="ECO:0000256" key="1">
    <source>
        <dbReference type="ARBA" id="ARBA00022801"/>
    </source>
</evidence>
<dbReference type="SUPFAM" id="SSF52540">
    <property type="entry name" value="P-loop containing nucleoside triphosphate hydrolases"/>
    <property type="match status" value="2"/>
</dbReference>
<dbReference type="InterPro" id="IPR027417">
    <property type="entry name" value="P-loop_NTPase"/>
</dbReference>
<keyword evidence="1" id="KW-0378">Hydrolase</keyword>
<keyword evidence="4" id="KW-0347">Helicase</keyword>
<dbReference type="PANTHER" id="PTHR10799">
    <property type="entry name" value="SNF2/RAD54 HELICASE FAMILY"/>
    <property type="match status" value="1"/>
</dbReference>
<dbReference type="AlphaFoldDB" id="A0A7K4NM50"/>
<protein>
    <submittedName>
        <fullName evidence="4">DEAD/DEAH box helicase</fullName>
    </submittedName>
</protein>
<feature type="domain" description="Helicase ATP-binding" evidence="3">
    <location>
        <begin position="120"/>
        <end position="287"/>
    </location>
</feature>
<evidence type="ECO:0000259" key="3">
    <source>
        <dbReference type="PROSITE" id="PS51192"/>
    </source>
</evidence>
<proteinExistence type="predicted"/>
<keyword evidence="4" id="KW-0547">Nucleotide-binding</keyword>
<feature type="region of interest" description="Disordered" evidence="2">
    <location>
        <begin position="497"/>
        <end position="518"/>
    </location>
</feature>
<dbReference type="GO" id="GO:0005524">
    <property type="term" value="F:ATP binding"/>
    <property type="evidence" value="ECO:0007669"/>
    <property type="project" value="InterPro"/>
</dbReference>
<feature type="compositionally biased region" description="Basic and acidic residues" evidence="2">
    <location>
        <begin position="499"/>
        <end position="518"/>
    </location>
</feature>
<dbReference type="GO" id="GO:0140097">
    <property type="term" value="F:catalytic activity, acting on DNA"/>
    <property type="evidence" value="ECO:0007669"/>
    <property type="project" value="UniProtKB-ARBA"/>
</dbReference>
<dbReference type="GO" id="GO:0004386">
    <property type="term" value="F:helicase activity"/>
    <property type="evidence" value="ECO:0007669"/>
    <property type="project" value="UniProtKB-KW"/>
</dbReference>
<dbReference type="Pfam" id="PF00176">
    <property type="entry name" value="SNF2-rel_dom"/>
    <property type="match status" value="1"/>
</dbReference>
<evidence type="ECO:0000256" key="2">
    <source>
        <dbReference type="SAM" id="MobiDB-lite"/>
    </source>
</evidence>
<dbReference type="GO" id="GO:0016787">
    <property type="term" value="F:hydrolase activity"/>
    <property type="evidence" value="ECO:0007669"/>
    <property type="project" value="UniProtKB-KW"/>
</dbReference>
<accession>A0A7K4NM50</accession>